<dbReference type="Proteomes" id="UP000323886">
    <property type="component" value="Unassembled WGS sequence"/>
</dbReference>
<sequence>MVHVAICNNMVTPYTNRLFNSVVRSSDLRISVLSCTEREKDRNWTSDYASDYQHIVLRGFSHALKDRRIAHLNPGIWRALSRLSPDVVAVNGLYPTMLIAALWSVVHRRPLVFMTDGWRHIMPDSALHRAVRPLVLRTSAAVICSSEKGRQYFLEEGIEPQRIFVAHIIPSWSGPAEVPGFDRRPHHLLWCARIDDPRKNAPFFFDVALALKSRIPDLRLHIVADSNTPPHAALQALSNAGLQFDYTPFIPPDQIATAFASARMLALPSSSEAWGLVCNEAMQCGTPCIVSPFTGAAGDLVVDGASGFVRGFDVDQWATTIAATVTDRPRWEACSQAARAAAGRYSLEDSTNEYIKGLSLPMSALSTARHSTARRPISTKSSAGTPSDSKSNTAHN</sequence>
<feature type="region of interest" description="Disordered" evidence="3">
    <location>
        <begin position="369"/>
        <end position="396"/>
    </location>
</feature>
<feature type="domain" description="Glycosyltransferase subfamily 4-like N-terminal" evidence="4">
    <location>
        <begin position="70"/>
        <end position="165"/>
    </location>
</feature>
<dbReference type="PANTHER" id="PTHR12526:SF510">
    <property type="entry name" value="D-INOSITOL 3-PHOSPHATE GLYCOSYLTRANSFERASE"/>
    <property type="match status" value="1"/>
</dbReference>
<dbReference type="AlphaFoldDB" id="A0A5M6HQR8"/>
<evidence type="ECO:0000256" key="3">
    <source>
        <dbReference type="SAM" id="MobiDB-lite"/>
    </source>
</evidence>
<evidence type="ECO:0000313" key="6">
    <source>
        <dbReference type="Proteomes" id="UP000323886"/>
    </source>
</evidence>
<evidence type="ECO:0000259" key="4">
    <source>
        <dbReference type="Pfam" id="PF13579"/>
    </source>
</evidence>
<evidence type="ECO:0000256" key="2">
    <source>
        <dbReference type="ARBA" id="ARBA00022679"/>
    </source>
</evidence>
<keyword evidence="2 5" id="KW-0808">Transferase</keyword>
<name>A0A5M6HQR8_9HYPH</name>
<dbReference type="RefSeq" id="WP_150098395.1">
    <property type="nucleotide sequence ID" value="NZ_VWPL01000030.1"/>
</dbReference>
<gene>
    <name evidence="5" type="ORF">F1193_13825</name>
</gene>
<dbReference type="InterPro" id="IPR028098">
    <property type="entry name" value="Glyco_trans_4-like_N"/>
</dbReference>
<dbReference type="Pfam" id="PF13579">
    <property type="entry name" value="Glyco_trans_4_4"/>
    <property type="match status" value="1"/>
</dbReference>
<reference evidence="5 6" key="1">
    <citation type="submission" date="2019-09" db="EMBL/GenBank/DDBJ databases">
        <title>Draft Whole-Genome sequence of Blastochloris sulfoviridis DSM 729.</title>
        <authorList>
            <person name="Meyer T.E."/>
            <person name="Kyndt J.A."/>
        </authorList>
    </citation>
    <scope>NUCLEOTIDE SEQUENCE [LARGE SCALE GENOMIC DNA]</scope>
    <source>
        <strain evidence="5 6">DSM 729</strain>
    </source>
</reference>
<proteinExistence type="predicted"/>
<dbReference type="GO" id="GO:0016757">
    <property type="term" value="F:glycosyltransferase activity"/>
    <property type="evidence" value="ECO:0007669"/>
    <property type="project" value="UniProtKB-KW"/>
</dbReference>
<dbReference type="SUPFAM" id="SSF53756">
    <property type="entry name" value="UDP-Glycosyltransferase/glycogen phosphorylase"/>
    <property type="match status" value="1"/>
</dbReference>
<dbReference type="Pfam" id="PF13692">
    <property type="entry name" value="Glyco_trans_1_4"/>
    <property type="match status" value="1"/>
</dbReference>
<protein>
    <submittedName>
        <fullName evidence="5">Glycosyltransferase family 4 protein</fullName>
    </submittedName>
</protein>
<dbReference type="CDD" id="cd03801">
    <property type="entry name" value="GT4_PimA-like"/>
    <property type="match status" value="1"/>
</dbReference>
<evidence type="ECO:0000313" key="5">
    <source>
        <dbReference type="EMBL" id="KAA5598191.1"/>
    </source>
</evidence>
<organism evidence="5 6">
    <name type="scientific">Blastochloris sulfoviridis</name>
    <dbReference type="NCBI Taxonomy" id="50712"/>
    <lineage>
        <taxon>Bacteria</taxon>
        <taxon>Pseudomonadati</taxon>
        <taxon>Pseudomonadota</taxon>
        <taxon>Alphaproteobacteria</taxon>
        <taxon>Hyphomicrobiales</taxon>
        <taxon>Blastochloridaceae</taxon>
        <taxon>Blastochloris</taxon>
    </lineage>
</organism>
<dbReference type="EMBL" id="VWPL01000030">
    <property type="protein sequence ID" value="KAA5598191.1"/>
    <property type="molecule type" value="Genomic_DNA"/>
</dbReference>
<comment type="caution">
    <text evidence="5">The sequence shown here is derived from an EMBL/GenBank/DDBJ whole genome shotgun (WGS) entry which is preliminary data.</text>
</comment>
<evidence type="ECO:0000256" key="1">
    <source>
        <dbReference type="ARBA" id="ARBA00022676"/>
    </source>
</evidence>
<dbReference type="OrthoDB" id="9790710at2"/>
<keyword evidence="1" id="KW-0328">Glycosyltransferase</keyword>
<feature type="compositionally biased region" description="Polar residues" evidence="3">
    <location>
        <begin position="378"/>
        <end position="396"/>
    </location>
</feature>
<keyword evidence="6" id="KW-1185">Reference proteome</keyword>
<dbReference type="Gene3D" id="3.40.50.2000">
    <property type="entry name" value="Glycogen Phosphorylase B"/>
    <property type="match status" value="2"/>
</dbReference>
<accession>A0A5M6HQR8</accession>
<dbReference type="PANTHER" id="PTHR12526">
    <property type="entry name" value="GLYCOSYLTRANSFERASE"/>
    <property type="match status" value="1"/>
</dbReference>